<organism evidence="2 3">
    <name type="scientific">Apodospora peruviana</name>
    <dbReference type="NCBI Taxonomy" id="516989"/>
    <lineage>
        <taxon>Eukaryota</taxon>
        <taxon>Fungi</taxon>
        <taxon>Dikarya</taxon>
        <taxon>Ascomycota</taxon>
        <taxon>Pezizomycotina</taxon>
        <taxon>Sordariomycetes</taxon>
        <taxon>Sordariomycetidae</taxon>
        <taxon>Sordariales</taxon>
        <taxon>Lasiosphaeriaceae</taxon>
        <taxon>Apodospora</taxon>
    </lineage>
</organism>
<dbReference type="EMBL" id="JAUEDM010000004">
    <property type="protein sequence ID" value="KAK3317924.1"/>
    <property type="molecule type" value="Genomic_DNA"/>
</dbReference>
<name>A0AAE0I449_9PEZI</name>
<reference evidence="2" key="2">
    <citation type="submission" date="2023-06" db="EMBL/GenBank/DDBJ databases">
        <authorList>
            <consortium name="Lawrence Berkeley National Laboratory"/>
            <person name="Haridas S."/>
            <person name="Hensen N."/>
            <person name="Bonometti L."/>
            <person name="Westerberg I."/>
            <person name="Brannstrom I.O."/>
            <person name="Guillou S."/>
            <person name="Cros-Aarteil S."/>
            <person name="Calhoun S."/>
            <person name="Kuo A."/>
            <person name="Mondo S."/>
            <person name="Pangilinan J."/>
            <person name="Riley R."/>
            <person name="Labutti K."/>
            <person name="Andreopoulos B."/>
            <person name="Lipzen A."/>
            <person name="Chen C."/>
            <person name="Yanf M."/>
            <person name="Daum C."/>
            <person name="Ng V."/>
            <person name="Clum A."/>
            <person name="Steindorff A."/>
            <person name="Ohm R."/>
            <person name="Martin F."/>
            <person name="Silar P."/>
            <person name="Natvig D."/>
            <person name="Lalanne C."/>
            <person name="Gautier V."/>
            <person name="Ament-Velasquez S.L."/>
            <person name="Kruys A."/>
            <person name="Hutchinson M.I."/>
            <person name="Powell A.J."/>
            <person name="Barry K."/>
            <person name="Miller A.N."/>
            <person name="Grigoriev I.V."/>
            <person name="Debuchy R."/>
            <person name="Gladieux P."/>
            <person name="Thoren M.H."/>
            <person name="Johannesson H."/>
        </authorList>
    </citation>
    <scope>NUCLEOTIDE SEQUENCE</scope>
    <source>
        <strain evidence="2">CBS 118394</strain>
    </source>
</reference>
<sequence length="103" mass="11550">MKCFIALFAVAALLPSALADRPKLNQYASMDDCTHDQNILFHAAPVSSKCYNLDDATVAFFWAPGTLWNPRVYTGKDCNGIEDPLSRNGRCIEKGIYNSYKIW</sequence>
<evidence type="ECO:0000313" key="2">
    <source>
        <dbReference type="EMBL" id="KAK3317924.1"/>
    </source>
</evidence>
<keyword evidence="3" id="KW-1185">Reference proteome</keyword>
<dbReference type="Proteomes" id="UP001283341">
    <property type="component" value="Unassembled WGS sequence"/>
</dbReference>
<gene>
    <name evidence="2" type="ORF">B0H66DRAFT_555831</name>
</gene>
<evidence type="ECO:0000313" key="3">
    <source>
        <dbReference type="Proteomes" id="UP001283341"/>
    </source>
</evidence>
<proteinExistence type="predicted"/>
<comment type="caution">
    <text evidence="2">The sequence shown here is derived from an EMBL/GenBank/DDBJ whole genome shotgun (WGS) entry which is preliminary data.</text>
</comment>
<feature type="chain" id="PRO_5042041993" description="Small secreted protein" evidence="1">
    <location>
        <begin position="20"/>
        <end position="103"/>
    </location>
</feature>
<feature type="signal peptide" evidence="1">
    <location>
        <begin position="1"/>
        <end position="19"/>
    </location>
</feature>
<protein>
    <recommendedName>
        <fullName evidence="4">Small secreted protein</fullName>
    </recommendedName>
</protein>
<dbReference type="AlphaFoldDB" id="A0AAE0I449"/>
<keyword evidence="1" id="KW-0732">Signal</keyword>
<evidence type="ECO:0000256" key="1">
    <source>
        <dbReference type="SAM" id="SignalP"/>
    </source>
</evidence>
<accession>A0AAE0I449</accession>
<evidence type="ECO:0008006" key="4">
    <source>
        <dbReference type="Google" id="ProtNLM"/>
    </source>
</evidence>
<reference evidence="2" key="1">
    <citation type="journal article" date="2023" name="Mol. Phylogenet. Evol.">
        <title>Genome-scale phylogeny and comparative genomics of the fungal order Sordariales.</title>
        <authorList>
            <person name="Hensen N."/>
            <person name="Bonometti L."/>
            <person name="Westerberg I."/>
            <person name="Brannstrom I.O."/>
            <person name="Guillou S."/>
            <person name="Cros-Aarteil S."/>
            <person name="Calhoun S."/>
            <person name="Haridas S."/>
            <person name="Kuo A."/>
            <person name="Mondo S."/>
            <person name="Pangilinan J."/>
            <person name="Riley R."/>
            <person name="LaButti K."/>
            <person name="Andreopoulos B."/>
            <person name="Lipzen A."/>
            <person name="Chen C."/>
            <person name="Yan M."/>
            <person name="Daum C."/>
            <person name="Ng V."/>
            <person name="Clum A."/>
            <person name="Steindorff A."/>
            <person name="Ohm R.A."/>
            <person name="Martin F."/>
            <person name="Silar P."/>
            <person name="Natvig D.O."/>
            <person name="Lalanne C."/>
            <person name="Gautier V."/>
            <person name="Ament-Velasquez S.L."/>
            <person name="Kruys A."/>
            <person name="Hutchinson M.I."/>
            <person name="Powell A.J."/>
            <person name="Barry K."/>
            <person name="Miller A.N."/>
            <person name="Grigoriev I.V."/>
            <person name="Debuchy R."/>
            <person name="Gladieux P."/>
            <person name="Hiltunen Thoren M."/>
            <person name="Johannesson H."/>
        </authorList>
    </citation>
    <scope>NUCLEOTIDE SEQUENCE</scope>
    <source>
        <strain evidence="2">CBS 118394</strain>
    </source>
</reference>